<dbReference type="Gene3D" id="2.40.180.10">
    <property type="entry name" value="Catalase core domain"/>
    <property type="match status" value="1"/>
</dbReference>
<dbReference type="PANTHER" id="PTHR36195">
    <property type="entry name" value="DOMAIN PROTEIN, PUTATIVE (AFU_ORTHOLOGUE AFUA_5G01990)-RELATED-RELATED"/>
    <property type="match status" value="1"/>
</dbReference>
<dbReference type="InterPro" id="IPR020835">
    <property type="entry name" value="Catalase_sf"/>
</dbReference>
<dbReference type="Proteomes" id="UP001223420">
    <property type="component" value="Unassembled WGS sequence"/>
</dbReference>
<reference evidence="1" key="1">
    <citation type="submission" date="2023-07" db="EMBL/GenBank/DDBJ databases">
        <title>Genomic Encyclopedia of Type Strains, Phase IV (KMG-IV): sequencing the most valuable type-strain genomes for metagenomic binning, comparative biology and taxonomic classification.</title>
        <authorList>
            <person name="Goeker M."/>
        </authorList>
    </citation>
    <scope>NUCLEOTIDE SEQUENCE</scope>
    <source>
        <strain evidence="1">DSM 19569</strain>
    </source>
</reference>
<dbReference type="PANTHER" id="PTHR36195:SF4">
    <property type="entry name" value="DOMAIN PROTEIN, PUTATIVE (AFU_ORTHOLOGUE AFUA_5G01990)-RELATED"/>
    <property type="match status" value="1"/>
</dbReference>
<evidence type="ECO:0000313" key="1">
    <source>
        <dbReference type="EMBL" id="MDQ0544216.1"/>
    </source>
</evidence>
<evidence type="ECO:0008006" key="3">
    <source>
        <dbReference type="Google" id="ProtNLM"/>
    </source>
</evidence>
<sequence length="362" mass="38300">MAPFTRYTPDLETPQPDEDAIHAGMIAQFAKIQTTTLKDYGHAVRGVHAKAHGLLLGRLEVLPDLPPELAQGAFATPGTHDVVLRLSTNPGDILDDSVSTPRGLALKILGVAGERLPGSEGATQDFVMANAPAFTAKDGAAFLKTLKLLAATTDTPQVFKKGLSALLRGVETVLEGLGTQSPAVIALGGHPETHILGETFYSQVPVRWGDYVAKVSVAPVSPELTALTHAPLNVNGKPNGLREAVAAYFAAHDGVWELRAQLMTDPATMPVEDASVPWPETESPYRVVARITVPRQAAWSEAKAAALDDGLAFSPWHGLAAHRPLGSIMRARRAVYPKSAGFRAEHNGCPLHEPASAAALSV</sequence>
<dbReference type="AlphaFoldDB" id="A0AAJ1TNU7"/>
<dbReference type="RefSeq" id="WP_230365453.1">
    <property type="nucleotide sequence ID" value="NZ_JAJALK010000002.1"/>
</dbReference>
<dbReference type="GO" id="GO:0020037">
    <property type="term" value="F:heme binding"/>
    <property type="evidence" value="ECO:0007669"/>
    <property type="project" value="InterPro"/>
</dbReference>
<name>A0AAJ1TNU7_9HYPH</name>
<proteinExistence type="predicted"/>
<dbReference type="SUPFAM" id="SSF56634">
    <property type="entry name" value="Heme-dependent catalase-like"/>
    <property type="match status" value="1"/>
</dbReference>
<dbReference type="CDD" id="cd08152">
    <property type="entry name" value="y4iL_like"/>
    <property type="match status" value="1"/>
</dbReference>
<protein>
    <recommendedName>
        <fullName evidence="3">Catalase</fullName>
    </recommendedName>
</protein>
<comment type="caution">
    <text evidence="1">The sequence shown here is derived from an EMBL/GenBank/DDBJ whole genome shotgun (WGS) entry which is preliminary data.</text>
</comment>
<accession>A0AAJ1TNU7</accession>
<evidence type="ECO:0000313" key="2">
    <source>
        <dbReference type="Proteomes" id="UP001223420"/>
    </source>
</evidence>
<gene>
    <name evidence="1" type="ORF">QO001_003150</name>
</gene>
<dbReference type="EMBL" id="JAUSWL010000005">
    <property type="protein sequence ID" value="MDQ0544216.1"/>
    <property type="molecule type" value="Genomic_DNA"/>
</dbReference>
<organism evidence="1 2">
    <name type="scientific">Methylobacterium brachiatum</name>
    <dbReference type="NCBI Taxonomy" id="269660"/>
    <lineage>
        <taxon>Bacteria</taxon>
        <taxon>Pseudomonadati</taxon>
        <taxon>Pseudomonadota</taxon>
        <taxon>Alphaproteobacteria</taxon>
        <taxon>Hyphomicrobiales</taxon>
        <taxon>Methylobacteriaceae</taxon>
        <taxon>Methylobacterium</taxon>
    </lineage>
</organism>